<protein>
    <submittedName>
        <fullName evidence="2">Neurobeachin</fullName>
    </submittedName>
</protein>
<accession>A0A3M7S4G7</accession>
<keyword evidence="3" id="KW-1185">Reference proteome</keyword>
<dbReference type="InterPro" id="IPR050865">
    <property type="entry name" value="BEACH_Domain"/>
</dbReference>
<dbReference type="PANTHER" id="PTHR13743">
    <property type="entry name" value="BEIGE/BEACH-RELATED"/>
    <property type="match status" value="1"/>
</dbReference>
<dbReference type="Proteomes" id="UP000276133">
    <property type="component" value="Unassembled WGS sequence"/>
</dbReference>
<evidence type="ECO:0000313" key="3">
    <source>
        <dbReference type="Proteomes" id="UP000276133"/>
    </source>
</evidence>
<organism evidence="2 3">
    <name type="scientific">Brachionus plicatilis</name>
    <name type="common">Marine rotifer</name>
    <name type="synonym">Brachionus muelleri</name>
    <dbReference type="NCBI Taxonomy" id="10195"/>
    <lineage>
        <taxon>Eukaryota</taxon>
        <taxon>Metazoa</taxon>
        <taxon>Spiralia</taxon>
        <taxon>Gnathifera</taxon>
        <taxon>Rotifera</taxon>
        <taxon>Eurotatoria</taxon>
        <taxon>Monogononta</taxon>
        <taxon>Pseudotrocha</taxon>
        <taxon>Ploima</taxon>
        <taxon>Brachionidae</taxon>
        <taxon>Brachionus</taxon>
    </lineage>
</organism>
<dbReference type="Pfam" id="PF06469">
    <property type="entry name" value="DUF1088"/>
    <property type="match status" value="1"/>
</dbReference>
<proteinExistence type="predicted"/>
<dbReference type="GO" id="GO:0008104">
    <property type="term" value="P:intracellular protein localization"/>
    <property type="evidence" value="ECO:0007669"/>
    <property type="project" value="TreeGrafter"/>
</dbReference>
<feature type="domain" description="BEACH-type PH" evidence="1">
    <location>
        <begin position="203"/>
        <end position="263"/>
    </location>
</feature>
<evidence type="ECO:0000313" key="2">
    <source>
        <dbReference type="EMBL" id="RNA30696.1"/>
    </source>
</evidence>
<dbReference type="OrthoDB" id="26681at2759"/>
<dbReference type="GO" id="GO:0019901">
    <property type="term" value="F:protein kinase binding"/>
    <property type="evidence" value="ECO:0007669"/>
    <property type="project" value="TreeGrafter"/>
</dbReference>
<dbReference type="InterPro" id="IPR010508">
    <property type="entry name" value="NBEA-like_DUF1088"/>
</dbReference>
<reference evidence="2 3" key="1">
    <citation type="journal article" date="2018" name="Sci. Rep.">
        <title>Genomic signatures of local adaptation to the degree of environmental predictability in rotifers.</title>
        <authorList>
            <person name="Franch-Gras L."/>
            <person name="Hahn C."/>
            <person name="Garcia-Roger E.M."/>
            <person name="Carmona M.J."/>
            <person name="Serra M."/>
            <person name="Gomez A."/>
        </authorList>
    </citation>
    <scope>NUCLEOTIDE SEQUENCE [LARGE SCALE GENOMIC DNA]</scope>
    <source>
        <strain evidence="2">HYR1</strain>
    </source>
</reference>
<dbReference type="GO" id="GO:0016020">
    <property type="term" value="C:membrane"/>
    <property type="evidence" value="ECO:0007669"/>
    <property type="project" value="TreeGrafter"/>
</dbReference>
<dbReference type="Gene3D" id="2.30.29.30">
    <property type="entry name" value="Pleckstrin-homology domain (PH domain)/Phosphotyrosine-binding domain (PTB)"/>
    <property type="match status" value="1"/>
</dbReference>
<dbReference type="InterPro" id="IPR023362">
    <property type="entry name" value="PH-BEACH_dom"/>
</dbReference>
<comment type="caution">
    <text evidence="2">The sequence shown here is derived from an EMBL/GenBank/DDBJ whole genome shotgun (WGS) entry which is preliminary data.</text>
</comment>
<evidence type="ECO:0000259" key="1">
    <source>
        <dbReference type="PROSITE" id="PS51783"/>
    </source>
</evidence>
<dbReference type="PANTHER" id="PTHR13743:SF162">
    <property type="entry name" value="NEUROBEACHIN"/>
    <property type="match status" value="1"/>
</dbReference>
<dbReference type="AlphaFoldDB" id="A0A3M7S4G7"/>
<dbReference type="InterPro" id="IPR011993">
    <property type="entry name" value="PH-like_dom_sf"/>
</dbReference>
<name>A0A3M7S4G7_BRAPC</name>
<dbReference type="PROSITE" id="PS51783">
    <property type="entry name" value="PH_BEACH"/>
    <property type="match status" value="1"/>
</dbReference>
<dbReference type="STRING" id="10195.A0A3M7S4G7"/>
<sequence length="263" mass="30222">MLLCSQEWQTSLQKHAGLSFIELVNEGRLLGHASKDHIVRVAGEADYILNKLRADDVKKHSDFEQLCAQTLQERKEEETICEHLITAARKRDHYFAIKLRDKILNLMMDKQGCWFNPQKILTTYWKLDNWEDDIRRRRRFVKNPSGTSHPEAVLKSSMEKVEDAINSNDELLAKLNKPVADLNSINHLTNEQLHISDAELEQEVAGPIHYATRCKLVCNVCVVSGTLSITSNELYFEVDENDAVYKNLDANKPFLFHRSGFGL</sequence>
<dbReference type="GO" id="GO:0005829">
    <property type="term" value="C:cytosol"/>
    <property type="evidence" value="ECO:0007669"/>
    <property type="project" value="TreeGrafter"/>
</dbReference>
<dbReference type="EMBL" id="REGN01002054">
    <property type="protein sequence ID" value="RNA30696.1"/>
    <property type="molecule type" value="Genomic_DNA"/>
</dbReference>
<gene>
    <name evidence="2" type="ORF">BpHYR1_020876</name>
</gene>